<dbReference type="OrthoDB" id="9979716at2759"/>
<dbReference type="Pfam" id="PF23069">
    <property type="entry name" value="DUF7042"/>
    <property type="match status" value="1"/>
</dbReference>
<reference evidence="4" key="3">
    <citation type="submission" date="2015-06" db="UniProtKB">
        <authorList>
            <consortium name="EnsemblMetazoa"/>
        </authorList>
    </citation>
    <scope>IDENTIFICATION</scope>
</reference>
<evidence type="ECO:0000313" key="3">
    <source>
        <dbReference type="EMBL" id="ESO06474.1"/>
    </source>
</evidence>
<dbReference type="EMBL" id="KB096324">
    <property type="protein sequence ID" value="ESO06474.1"/>
    <property type="molecule type" value="Genomic_DNA"/>
</dbReference>
<sequence length="807" mass="92712">MECLALWKEASENYLYVRLLDVDDDETYRCLKYQHHGNDVTLSMSVDATCRGLKSAVDGPFLMKFVKADLSLNKSNRCHFPNWIKNTTWRDMAGRFKILANESENSLVERHRRPSQPKDDVHAVHKCRSILSNFTNEANERILIYHVLTIHNCVSRSTCLQIRTTSYNIMTVSQGYIYGGNDEEDDEDDNDQVNVNEVNRKSTTSGKVSCPLPGNHHTAPVGTCMYRLNVGCNQESTILIEPSCSTDRRDDNLECLATWSNKLTVSHYVMVRHNRTGVISCYSFRRENNIEMFGYDPNCIYNKINNNNNRDGSINNNAHHNTIYQINKQTTNNNNKLSVHRPHQQSNNHSRRKFPTNNSQLNQQQNLISTRRFDTVVTTTTTSHKHLLDVSSSFEDTNIKKNFVIPGGNDDDDYDDDDEYNDKDDEYDDDDDNDDEDSGMTPGGKKRGTDHSNNKPNRNKHLNTNSNNNKHSTKYTNNHRFDTHQEDPLNPDLWQNPKKGVLRSYNPTVTTTPTTTTTQLHLWRRVTNMHQQPHHQKPTSIYKHFNKVAQQTNKHGRVAIIDGNTLKHSSALSSSSSSSSMSLSWWLHFIVVHLAISLTSPSYLFDIIISNITKFSTFMSTEEQKKRFKYHISKKVLLKILCKIWKPLFIERLHARQQYDNSLLADTKVSSRNHKFNQFGSFNGSNRNTTHATTDNRRDNNNIDLQYCHKYESNINAIVNESVNRIDIVNVKNENNSLNSRKITADIDNSETTHTHISNQQLLPTYHLYCQLNPTVKNPSDTSHTAHVQLSKHLLSDELSPLGLNVS</sequence>
<name>T1EQJ8_HELRO</name>
<feature type="domain" description="DUF7042" evidence="2">
    <location>
        <begin position="1"/>
        <end position="64"/>
    </location>
</feature>
<feature type="region of interest" description="Disordered" evidence="1">
    <location>
        <begin position="680"/>
        <end position="699"/>
    </location>
</feature>
<dbReference type="KEGG" id="hro:HELRODRAFT_160645"/>
<feature type="region of interest" description="Disordered" evidence="1">
    <location>
        <begin position="403"/>
        <end position="497"/>
    </location>
</feature>
<feature type="region of interest" description="Disordered" evidence="1">
    <location>
        <begin position="333"/>
        <end position="359"/>
    </location>
</feature>
<dbReference type="RefSeq" id="XP_009015842.1">
    <property type="nucleotide sequence ID" value="XM_009017594.1"/>
</dbReference>
<reference evidence="3 5" key="2">
    <citation type="journal article" date="2013" name="Nature">
        <title>Insights into bilaterian evolution from three spiralian genomes.</title>
        <authorList>
            <person name="Simakov O."/>
            <person name="Marletaz F."/>
            <person name="Cho S.J."/>
            <person name="Edsinger-Gonzales E."/>
            <person name="Havlak P."/>
            <person name="Hellsten U."/>
            <person name="Kuo D.H."/>
            <person name="Larsson T."/>
            <person name="Lv J."/>
            <person name="Arendt D."/>
            <person name="Savage R."/>
            <person name="Osoegawa K."/>
            <person name="de Jong P."/>
            <person name="Grimwood J."/>
            <person name="Chapman J.A."/>
            <person name="Shapiro H."/>
            <person name="Aerts A."/>
            <person name="Otillar R.P."/>
            <person name="Terry A.Y."/>
            <person name="Boore J.L."/>
            <person name="Grigoriev I.V."/>
            <person name="Lindberg D.R."/>
            <person name="Seaver E.C."/>
            <person name="Weisblat D.A."/>
            <person name="Putnam N.H."/>
            <person name="Rokhsar D.S."/>
        </authorList>
    </citation>
    <scope>NUCLEOTIDE SEQUENCE</scope>
</reference>
<dbReference type="AlphaFoldDB" id="T1EQJ8"/>
<keyword evidence="5" id="KW-1185">Reference proteome</keyword>
<reference evidence="5" key="1">
    <citation type="submission" date="2012-12" db="EMBL/GenBank/DDBJ databases">
        <authorList>
            <person name="Hellsten U."/>
            <person name="Grimwood J."/>
            <person name="Chapman J.A."/>
            <person name="Shapiro H."/>
            <person name="Aerts A."/>
            <person name="Otillar R.P."/>
            <person name="Terry A.Y."/>
            <person name="Boore J.L."/>
            <person name="Simakov O."/>
            <person name="Marletaz F."/>
            <person name="Cho S.-J."/>
            <person name="Edsinger-Gonzales E."/>
            <person name="Havlak P."/>
            <person name="Kuo D.-H."/>
            <person name="Larsson T."/>
            <person name="Lv J."/>
            <person name="Arendt D."/>
            <person name="Savage R."/>
            <person name="Osoegawa K."/>
            <person name="de Jong P."/>
            <person name="Lindberg D.R."/>
            <person name="Seaver E.C."/>
            <person name="Weisblat D.A."/>
            <person name="Putnam N.H."/>
            <person name="Grigoriev I.V."/>
            <person name="Rokhsar D.S."/>
        </authorList>
    </citation>
    <scope>NUCLEOTIDE SEQUENCE</scope>
</reference>
<accession>T1EQJ8</accession>
<dbReference type="GeneID" id="20198848"/>
<gene>
    <name evidence="4" type="primary">20198848</name>
    <name evidence="3" type="ORF">HELRODRAFT_160645</name>
</gene>
<dbReference type="CTD" id="20198848"/>
<organism evidence="4 5">
    <name type="scientific">Helobdella robusta</name>
    <name type="common">Californian leech</name>
    <dbReference type="NCBI Taxonomy" id="6412"/>
    <lineage>
        <taxon>Eukaryota</taxon>
        <taxon>Metazoa</taxon>
        <taxon>Spiralia</taxon>
        <taxon>Lophotrochozoa</taxon>
        <taxon>Annelida</taxon>
        <taxon>Clitellata</taxon>
        <taxon>Hirudinea</taxon>
        <taxon>Rhynchobdellida</taxon>
        <taxon>Glossiphoniidae</taxon>
        <taxon>Helobdella</taxon>
    </lineage>
</organism>
<feature type="compositionally biased region" description="Low complexity" evidence="1">
    <location>
        <begin position="462"/>
        <end position="478"/>
    </location>
</feature>
<dbReference type="PANTHER" id="PTHR22255:SF9">
    <property type="entry name" value="LP06548P"/>
    <property type="match status" value="1"/>
</dbReference>
<proteinExistence type="predicted"/>
<dbReference type="STRING" id="6412.T1EQJ8"/>
<feature type="compositionally biased region" description="Basic residues" evidence="1">
    <location>
        <begin position="338"/>
        <end position="354"/>
    </location>
</feature>
<dbReference type="Proteomes" id="UP000015101">
    <property type="component" value="Unassembled WGS sequence"/>
</dbReference>
<evidence type="ECO:0000259" key="2">
    <source>
        <dbReference type="Pfam" id="PF23069"/>
    </source>
</evidence>
<dbReference type="InParanoid" id="T1EQJ8"/>
<dbReference type="EMBL" id="AMQM01000638">
    <property type="status" value="NOT_ANNOTATED_CDS"/>
    <property type="molecule type" value="Genomic_DNA"/>
</dbReference>
<dbReference type="HOGENOM" id="CLU_349266_0_0_1"/>
<evidence type="ECO:0000256" key="1">
    <source>
        <dbReference type="SAM" id="MobiDB-lite"/>
    </source>
</evidence>
<evidence type="ECO:0000313" key="4">
    <source>
        <dbReference type="EnsemblMetazoa" id="HelroP160645"/>
    </source>
</evidence>
<dbReference type="PANTHER" id="PTHR22255">
    <property type="entry name" value="LP06548P"/>
    <property type="match status" value="1"/>
</dbReference>
<evidence type="ECO:0000313" key="5">
    <source>
        <dbReference type="Proteomes" id="UP000015101"/>
    </source>
</evidence>
<feature type="compositionally biased region" description="Acidic residues" evidence="1">
    <location>
        <begin position="409"/>
        <end position="438"/>
    </location>
</feature>
<protein>
    <recommendedName>
        <fullName evidence="2">DUF7042 domain-containing protein</fullName>
    </recommendedName>
</protein>
<dbReference type="EnsemblMetazoa" id="HelroT160645">
    <property type="protein sequence ID" value="HelroP160645"/>
    <property type="gene ID" value="HelroG160645"/>
</dbReference>
<dbReference type="InterPro" id="IPR055470">
    <property type="entry name" value="DUF7042"/>
</dbReference>